<dbReference type="Proteomes" id="UP000009223">
    <property type="component" value="Chromosome"/>
</dbReference>
<dbReference type="InterPro" id="IPR008969">
    <property type="entry name" value="CarboxyPept-like_regulatory"/>
</dbReference>
<name>F5YNA1_TREPZ</name>
<organism evidence="1 2">
    <name type="scientific">Treponema primitia (strain ATCC BAA-887 / DSM 12427 / ZAS-2)</name>
    <dbReference type="NCBI Taxonomy" id="545694"/>
    <lineage>
        <taxon>Bacteria</taxon>
        <taxon>Pseudomonadati</taxon>
        <taxon>Spirochaetota</taxon>
        <taxon>Spirochaetia</taxon>
        <taxon>Spirochaetales</taxon>
        <taxon>Treponemataceae</taxon>
        <taxon>Treponema</taxon>
    </lineage>
</organism>
<dbReference type="AlphaFoldDB" id="F5YNA1"/>
<protein>
    <submittedName>
        <fullName evidence="1">Uncharacterized protein</fullName>
    </submittedName>
</protein>
<dbReference type="HOGENOM" id="CLU_332862_0_0_12"/>
<evidence type="ECO:0000313" key="1">
    <source>
        <dbReference type="EMBL" id="AEF84421.1"/>
    </source>
</evidence>
<dbReference type="EMBL" id="CP001843">
    <property type="protein sequence ID" value="AEF84421.1"/>
    <property type="molecule type" value="Genomic_DNA"/>
</dbReference>
<dbReference type="KEGG" id="tpi:TREPR_0101"/>
<reference evidence="2" key="1">
    <citation type="submission" date="2009-12" db="EMBL/GenBank/DDBJ databases">
        <title>Complete sequence of Treponema primitia strain ZAS-2.</title>
        <authorList>
            <person name="Tetu S.G."/>
            <person name="Matson E."/>
            <person name="Ren Q."/>
            <person name="Seshadri R."/>
            <person name="Elbourne L."/>
            <person name="Hassan K.A."/>
            <person name="Durkin A."/>
            <person name="Radune D."/>
            <person name="Mohamoud Y."/>
            <person name="Shay R."/>
            <person name="Jin S."/>
            <person name="Zhang X."/>
            <person name="Lucey K."/>
            <person name="Ballor N.R."/>
            <person name="Ottesen E."/>
            <person name="Rosenthal R."/>
            <person name="Allen A."/>
            <person name="Leadbetter J.R."/>
            <person name="Paulsen I.T."/>
        </authorList>
    </citation>
    <scope>NUCLEOTIDE SEQUENCE [LARGE SCALE GENOMIC DNA]</scope>
    <source>
        <strain evidence="2">ATCC BAA-887 / DSM 12427 / ZAS-2</strain>
    </source>
</reference>
<reference evidence="1 2" key="2">
    <citation type="journal article" date="2011" name="ISME J.">
        <title>RNA-seq reveals cooperative metabolic interactions between two termite-gut spirochete species in co-culture.</title>
        <authorList>
            <person name="Rosenthal A.Z."/>
            <person name="Matson E.G."/>
            <person name="Eldar A."/>
            <person name="Leadbetter J.R."/>
        </authorList>
    </citation>
    <scope>NUCLEOTIDE SEQUENCE [LARGE SCALE GENOMIC DNA]</scope>
    <source>
        <strain evidence="2">ATCC BAA-887 / DSM 12427 / ZAS-2</strain>
    </source>
</reference>
<dbReference type="Gene3D" id="2.60.40.1120">
    <property type="entry name" value="Carboxypeptidase-like, regulatory domain"/>
    <property type="match status" value="1"/>
</dbReference>
<dbReference type="SUPFAM" id="SSF49464">
    <property type="entry name" value="Carboxypeptidase regulatory domain-like"/>
    <property type="match status" value="1"/>
</dbReference>
<keyword evidence="2" id="KW-1185">Reference proteome</keyword>
<sequence>MISCPPPPVTVVPEEDPYQEIDLNAEAGLQGKATVRANISGVVVEAGTFKPIKGALVTLGGSSKITGDNGEYEFSSVVPNEAGTAGSTQYWLHVTAKGYRTTQPVQIANINPKEYTAADPQGILDNLNEFFGVLESLGLPTPKGGAGDSWTYTPTGDGIVYADGTQIAWDEAFGSYVKTLNAGYTFGIGQTYTALIPDEKINITGNLKVVFRTQANAAYTLAEALVPNNSAPIRKDAVITLTYVDADALDPIGGAGTVTNTVQAQIIVDEETKESTGKFIFKDVPVSAGFDYTSITVSYISQKKGTGADAETYLFGGPTSPDTPWTFVHGNTAVELSDYLDTYDGLITDIDLGDIFLYASSTGVGLTVTQNGEVAAPIAKRGAIKLAFDKAIITNDFEIAAIVDPTTPNDSPNSTSTSVAGAGAAVFDYKWTDTKTVEITPKLGYIWPYSIDGSKPVVTFTITRGHAVDGTDIRNAVVAPGTLEQTISYPVYTFQRITLESITEITSVIAPGSRFAYRVDQGKGLKLHFSKAISTAPAQVAVQVGSTNVDYTISGNDLNVYIDREFSVASNLEYTVRSYLDPYDDWIDNPTPVDTIVTNNAPVLQHITQYIGGSQITLPPDTTYRFIDPRANKQIILTFDVPLTSGSAKLTYKNQLTAPLATVSDDGRRLIITYDHPLVFDTAAAGAAGYQLTYTATANGITIAPVTLNLDTTIGSLVPSIGDVTEDFFAGAYTVSSGTITASTGTTETMTVNLNGVLAATFGAFEKDLVTWYRSTAYGDGTFRVADSGPFTVVKGITTGSVINTVQPVATINDIGAAGPDGSHGNAEGDIVIIAFPRDDGYVQILRATSVGNTTNFTY</sequence>
<evidence type="ECO:0000313" key="2">
    <source>
        <dbReference type="Proteomes" id="UP000009223"/>
    </source>
</evidence>
<dbReference type="STRING" id="545694.TREPR_0101"/>
<accession>F5YNA1</accession>
<gene>
    <name evidence="1" type="ordered locus">TREPR_0101</name>
</gene>
<proteinExistence type="predicted"/>